<dbReference type="AlphaFoldDB" id="A0A016UFL0"/>
<dbReference type="EMBL" id="JARK01001379">
    <property type="protein sequence ID" value="EYC13701.1"/>
    <property type="molecule type" value="Genomic_DNA"/>
</dbReference>
<organism evidence="2 3">
    <name type="scientific">Ancylostoma ceylanicum</name>
    <dbReference type="NCBI Taxonomy" id="53326"/>
    <lineage>
        <taxon>Eukaryota</taxon>
        <taxon>Metazoa</taxon>
        <taxon>Ecdysozoa</taxon>
        <taxon>Nematoda</taxon>
        <taxon>Chromadorea</taxon>
        <taxon>Rhabditida</taxon>
        <taxon>Rhabditina</taxon>
        <taxon>Rhabditomorpha</taxon>
        <taxon>Strongyloidea</taxon>
        <taxon>Ancylostomatidae</taxon>
        <taxon>Ancylostomatinae</taxon>
        <taxon>Ancylostoma</taxon>
    </lineage>
</organism>
<name>A0A016UFL0_9BILA</name>
<comment type="caution">
    <text evidence="2">The sequence shown here is derived from an EMBL/GenBank/DDBJ whole genome shotgun (WGS) entry which is preliminary data.</text>
</comment>
<evidence type="ECO:0000256" key="1">
    <source>
        <dbReference type="SAM" id="MobiDB-lite"/>
    </source>
</evidence>
<gene>
    <name evidence="2" type="primary">Acey_s0043.g873</name>
    <name evidence="2" type="ORF">Y032_0043g873</name>
</gene>
<sequence length="191" mass="22321">MKCCSFFGYSKREQAPMGKRSGEKKKKKSGEKKKSKKRSRKVHYESESESESVDDTTEEEDERKPKQPQVMPVAEKRIMPGALTKQPEQPAWFKQMLFEEERPDLTSKSGKSDLANEEVELLDTFMRGREDMMPGDLVISNDNLDEESREYSRYEVLTKYNEGRYAAIYIVAKQTCTDWFLEERFDLSTLL</sequence>
<keyword evidence="3" id="KW-1185">Reference proteome</keyword>
<feature type="compositionally biased region" description="Basic residues" evidence="1">
    <location>
        <begin position="22"/>
        <end position="41"/>
    </location>
</feature>
<feature type="region of interest" description="Disordered" evidence="1">
    <location>
        <begin position="1"/>
        <end position="74"/>
    </location>
</feature>
<reference evidence="3" key="1">
    <citation type="journal article" date="2015" name="Nat. Genet.">
        <title>The genome and transcriptome of the zoonotic hookworm Ancylostoma ceylanicum identify infection-specific gene families.</title>
        <authorList>
            <person name="Schwarz E.M."/>
            <person name="Hu Y."/>
            <person name="Antoshechkin I."/>
            <person name="Miller M.M."/>
            <person name="Sternberg P.W."/>
            <person name="Aroian R.V."/>
        </authorList>
    </citation>
    <scope>NUCLEOTIDE SEQUENCE</scope>
    <source>
        <strain evidence="3">HY135</strain>
    </source>
</reference>
<proteinExistence type="predicted"/>
<dbReference type="STRING" id="53326.A0A016UFL0"/>
<evidence type="ECO:0000313" key="2">
    <source>
        <dbReference type="EMBL" id="EYC13701.1"/>
    </source>
</evidence>
<feature type="compositionally biased region" description="Acidic residues" evidence="1">
    <location>
        <begin position="47"/>
        <end position="61"/>
    </location>
</feature>
<protein>
    <submittedName>
        <fullName evidence="2">Uncharacterized protein</fullName>
    </submittedName>
</protein>
<dbReference type="Proteomes" id="UP000024635">
    <property type="component" value="Unassembled WGS sequence"/>
</dbReference>
<dbReference type="OrthoDB" id="2687620at2759"/>
<evidence type="ECO:0000313" key="3">
    <source>
        <dbReference type="Proteomes" id="UP000024635"/>
    </source>
</evidence>
<accession>A0A016UFL0</accession>